<evidence type="ECO:0000313" key="2">
    <source>
        <dbReference type="EMBL" id="SJX23520.1"/>
    </source>
</evidence>
<sequence>MKNIVISLKTATARREHIVQEFGKQNIGFEFFDALTPDLARPLAKQMQFNIQEDFLSPGELACFMSHVSIWQKMVDEQIPHLAIFEDDVYLGQDAAELLNNAGWINPNWDIIKMEAFADQVFLGNAQSEIANGMRRIVQLTGKNLGTAGYILSIEGAQKYLEYVKKIQLIPLDQVMFDEFIRHTFHSVYQMTPALCIQEMMLFPEKKMTLSSDLLAERKARMKKQKKKGWAKVQLEILRILKQIKYTLVGKRVEFK</sequence>
<dbReference type="CDD" id="cd06532">
    <property type="entry name" value="Glyco_transf_25"/>
    <property type="match status" value="1"/>
</dbReference>
<evidence type="ECO:0000259" key="1">
    <source>
        <dbReference type="Pfam" id="PF01755"/>
    </source>
</evidence>
<name>A0A1R7QGW2_ACIJO</name>
<reference evidence="2 3" key="1">
    <citation type="submission" date="2017-02" db="EMBL/GenBank/DDBJ databases">
        <authorList>
            <person name="Peterson S.W."/>
        </authorList>
    </citation>
    <scope>NUCLEOTIDE SEQUENCE [LARGE SCALE GENOMIC DNA]</scope>
    <source>
        <strain evidence="2">C6</strain>
    </source>
</reference>
<keyword evidence="2" id="KW-0808">Transferase</keyword>
<dbReference type="AlphaFoldDB" id="A0A1R7QGW2"/>
<dbReference type="GO" id="GO:0016740">
    <property type="term" value="F:transferase activity"/>
    <property type="evidence" value="ECO:0007669"/>
    <property type="project" value="UniProtKB-KW"/>
</dbReference>
<dbReference type="EMBL" id="FUUY01000015">
    <property type="protein sequence ID" value="SJX23520.1"/>
    <property type="molecule type" value="Genomic_DNA"/>
</dbReference>
<evidence type="ECO:0000313" key="3">
    <source>
        <dbReference type="Proteomes" id="UP000196240"/>
    </source>
</evidence>
<dbReference type="InterPro" id="IPR002654">
    <property type="entry name" value="Glyco_trans_25"/>
</dbReference>
<accession>A0A1R7QGW2</accession>
<organism evidence="2 3">
    <name type="scientific">Acinetobacter johnsonii</name>
    <dbReference type="NCBI Taxonomy" id="40214"/>
    <lineage>
        <taxon>Bacteria</taxon>
        <taxon>Pseudomonadati</taxon>
        <taxon>Pseudomonadota</taxon>
        <taxon>Gammaproteobacteria</taxon>
        <taxon>Moraxellales</taxon>
        <taxon>Moraxellaceae</taxon>
        <taxon>Acinetobacter</taxon>
    </lineage>
</organism>
<gene>
    <name evidence="2" type="primary">lex1</name>
    <name evidence="2" type="ORF">ACNJC6_03190</name>
</gene>
<feature type="domain" description="Glycosyl transferase family 25" evidence="1">
    <location>
        <begin position="2"/>
        <end position="176"/>
    </location>
</feature>
<dbReference type="EC" id="2.-.-.-" evidence="2"/>
<proteinExistence type="predicted"/>
<dbReference type="RefSeq" id="WP_087014640.1">
    <property type="nucleotide sequence ID" value="NZ_FUUY01000015.1"/>
</dbReference>
<dbReference type="Proteomes" id="UP000196240">
    <property type="component" value="Unassembled WGS sequence"/>
</dbReference>
<protein>
    <submittedName>
        <fullName evidence="2">Lipooligosaccharide biosynthesis protein lex-1</fullName>
        <ecNumber evidence="2">2.-.-.-</ecNumber>
    </submittedName>
</protein>
<dbReference type="Pfam" id="PF01755">
    <property type="entry name" value="Glyco_transf_25"/>
    <property type="match status" value="1"/>
</dbReference>